<accession>A0A5J6MWC9</accession>
<dbReference type="PIRSF" id="PIRSF029557">
    <property type="entry name" value="UCP029557"/>
    <property type="match status" value="1"/>
</dbReference>
<dbReference type="Gene3D" id="2.30.270.10">
    <property type="entry name" value="duf1285 protein"/>
    <property type="match status" value="1"/>
</dbReference>
<dbReference type="InterPro" id="IPR048342">
    <property type="entry name" value="DUF1285_C"/>
</dbReference>
<dbReference type="AlphaFoldDB" id="A0A5J6MWC9"/>
<gene>
    <name evidence="3" type="ORF">FRZ61_09250</name>
</gene>
<evidence type="ECO:0008006" key="5">
    <source>
        <dbReference type="Google" id="ProtNLM"/>
    </source>
</evidence>
<evidence type="ECO:0000259" key="1">
    <source>
        <dbReference type="Pfam" id="PF06938"/>
    </source>
</evidence>
<dbReference type="InterPro" id="IPR048341">
    <property type="entry name" value="DUF1285_N"/>
</dbReference>
<dbReference type="RefSeq" id="WP_151115227.1">
    <property type="nucleotide sequence ID" value="NZ_CP042582.1"/>
</dbReference>
<dbReference type="Proteomes" id="UP000325797">
    <property type="component" value="Chromosome"/>
</dbReference>
<keyword evidence="4" id="KW-1185">Reference proteome</keyword>
<dbReference type="Gene3D" id="3.10.540.10">
    <property type="entry name" value="duf1285 like domain"/>
    <property type="match status" value="1"/>
</dbReference>
<evidence type="ECO:0000313" key="3">
    <source>
        <dbReference type="EMBL" id="QEX21005.1"/>
    </source>
</evidence>
<organism evidence="3 4">
    <name type="scientific">Hypericibacter adhaerens</name>
    <dbReference type="NCBI Taxonomy" id="2602016"/>
    <lineage>
        <taxon>Bacteria</taxon>
        <taxon>Pseudomonadati</taxon>
        <taxon>Pseudomonadota</taxon>
        <taxon>Alphaproteobacteria</taxon>
        <taxon>Rhodospirillales</taxon>
        <taxon>Dongiaceae</taxon>
        <taxon>Hypericibacter</taxon>
    </lineage>
</organism>
<feature type="domain" description="DUF1285" evidence="1">
    <location>
        <begin position="25"/>
        <end position="85"/>
    </location>
</feature>
<dbReference type="InterPro" id="IPR023361">
    <property type="entry name" value="DUF1285_beta_roll_sf"/>
</dbReference>
<evidence type="ECO:0000259" key="2">
    <source>
        <dbReference type="Pfam" id="PF21028"/>
    </source>
</evidence>
<sequence length="187" mass="21164">MTASKPSEGTLSLLNLPHRSQGIGPQQCGEFAIRIGRDGTWYYLNSPIGRKPLVKLFSTVLRRESDGHYWLVTPYERGRIEVEDVPFIAVEVTAEGTGPGRRLRFRTNLDDEVVADKDHPIRVVQHPDTDEPTPYIMIRDGLEARLTRPVFYELVELGESRRQDGEEQLGVWSGGQFFLLGRTEAQA</sequence>
<dbReference type="EMBL" id="CP042582">
    <property type="protein sequence ID" value="QEX21005.1"/>
    <property type="molecule type" value="Genomic_DNA"/>
</dbReference>
<dbReference type="InterPro" id="IPR010707">
    <property type="entry name" value="DUF1285"/>
</dbReference>
<dbReference type="Pfam" id="PF06938">
    <property type="entry name" value="DUF1285_N"/>
    <property type="match status" value="1"/>
</dbReference>
<feature type="domain" description="DUF1285" evidence="2">
    <location>
        <begin position="86"/>
        <end position="180"/>
    </location>
</feature>
<reference evidence="3 4" key="1">
    <citation type="submission" date="2019-08" db="EMBL/GenBank/DDBJ databases">
        <title>Hyperibacter terrae gen. nov., sp. nov. and Hyperibacter viscosus sp. nov., two new members in the family Rhodospirillaceae isolated from the rhizosphere of Hypericum perforatum.</title>
        <authorList>
            <person name="Noviana Z."/>
        </authorList>
    </citation>
    <scope>NUCLEOTIDE SEQUENCE [LARGE SCALE GENOMIC DNA]</scope>
    <source>
        <strain evidence="3 4">R5959</strain>
    </source>
</reference>
<name>A0A5J6MWC9_9PROT</name>
<protein>
    <recommendedName>
        <fullName evidence="5">Proteophosphoglycan</fullName>
    </recommendedName>
</protein>
<dbReference type="KEGG" id="hadh:FRZ61_09250"/>
<proteinExistence type="predicted"/>
<dbReference type="Pfam" id="PF21028">
    <property type="entry name" value="DUF1285_C"/>
    <property type="match status" value="1"/>
</dbReference>
<evidence type="ECO:0000313" key="4">
    <source>
        <dbReference type="Proteomes" id="UP000325797"/>
    </source>
</evidence>
<dbReference type="OrthoDB" id="3078366at2"/>